<organism evidence="1 2">
    <name type="scientific">Lepraria neglecta</name>
    <dbReference type="NCBI Taxonomy" id="209136"/>
    <lineage>
        <taxon>Eukaryota</taxon>
        <taxon>Fungi</taxon>
        <taxon>Dikarya</taxon>
        <taxon>Ascomycota</taxon>
        <taxon>Pezizomycotina</taxon>
        <taxon>Lecanoromycetes</taxon>
        <taxon>OSLEUM clade</taxon>
        <taxon>Lecanoromycetidae</taxon>
        <taxon>Lecanorales</taxon>
        <taxon>Lecanorineae</taxon>
        <taxon>Stereocaulaceae</taxon>
        <taxon>Lepraria</taxon>
    </lineage>
</organism>
<keyword evidence="2" id="KW-1185">Reference proteome</keyword>
<protein>
    <submittedName>
        <fullName evidence="1">Uncharacterized protein</fullName>
    </submittedName>
</protein>
<proteinExistence type="predicted"/>
<gene>
    <name evidence="1" type="ORF">OEA41_006013</name>
</gene>
<reference evidence="1" key="1">
    <citation type="submission" date="2022-11" db="EMBL/GenBank/DDBJ databases">
        <title>Chromosomal genome sequence assembly and mating type (MAT) locus characterization of the leprose asexual lichenized fungus Lepraria neglecta (Nyl.) Erichsen.</title>
        <authorList>
            <person name="Allen J.L."/>
            <person name="Pfeffer B."/>
        </authorList>
    </citation>
    <scope>NUCLEOTIDE SEQUENCE</scope>
    <source>
        <strain evidence="1">Allen 5258</strain>
    </source>
</reference>
<sequence>MIHLVASAISRCEALDEMKIMTVANGDTDDLLDRMGLVAIKKAIGLRSLQQFASDEELQIIRQYRGPLGQVRWVEPFPQRIRNVAKTLDEMIMNGKMAGRCLIFLRKPDLPTGVAATYPYASLLQSDTT</sequence>
<evidence type="ECO:0000313" key="1">
    <source>
        <dbReference type="EMBL" id="KAK3172689.1"/>
    </source>
</evidence>
<accession>A0AAE0DK42</accession>
<dbReference type="AlphaFoldDB" id="A0AAE0DK42"/>
<evidence type="ECO:0000313" key="2">
    <source>
        <dbReference type="Proteomes" id="UP001276659"/>
    </source>
</evidence>
<dbReference type="EMBL" id="JASNWA010000007">
    <property type="protein sequence ID" value="KAK3172689.1"/>
    <property type="molecule type" value="Genomic_DNA"/>
</dbReference>
<name>A0AAE0DK42_9LECA</name>
<comment type="caution">
    <text evidence="1">The sequence shown here is derived from an EMBL/GenBank/DDBJ whole genome shotgun (WGS) entry which is preliminary data.</text>
</comment>
<dbReference type="Proteomes" id="UP001276659">
    <property type="component" value="Unassembled WGS sequence"/>
</dbReference>